<proteinExistence type="predicted"/>
<sequence length="433" mass="48760">MNERPQERVPYFDGFLAARTSEARRLVESVASHVIQMLKPTRPSSIHRVKRQVEAIICNAALNEQTAIPLSKQVLGRRDRYRPLVLRESIRKVLDTLVDLGYIKLDIGTKSSFEPVELDEDDEGEAFIAENAGHTGLSRISSLRIPSIPRQHFGRHPHEGERIILKKQKVKRHRGFNLAYVDTPDTERMRSELETISDAIRIGVEYLGNGSRIDDNDVFLQRHFIRIAGKEDFTQGGRISGSPYPWWLALSSKDRFNDIAIDGADRLVEVDYGQHAIRCLYGLAGARAHFEDAYAVPGYEHHRDGAKKVLNSMIWAEAPLSRFPKTEAGEPPLSLMFPSGTNVTDVTEAILRFHEPVANLFYQGHGYGLQYMESQTLVKVLLRLLDAGVTALPYHDAILVAEEHQTLAVEVMLSAFREVVGMDGKVKVRTSDT</sequence>
<dbReference type="AlphaFoldDB" id="A0AA37IJ55"/>
<evidence type="ECO:0000313" key="2">
    <source>
        <dbReference type="Proteomes" id="UP001055111"/>
    </source>
</evidence>
<dbReference type="RefSeq" id="WP_238217907.1">
    <property type="nucleotide sequence ID" value="NZ_BPUS01000033.1"/>
</dbReference>
<dbReference type="Proteomes" id="UP001055111">
    <property type="component" value="Unassembled WGS sequence"/>
</dbReference>
<protein>
    <submittedName>
        <fullName evidence="1">Uncharacterized protein</fullName>
    </submittedName>
</protein>
<accession>A0AA37IJ55</accession>
<comment type="caution">
    <text evidence="1">The sequence shown here is derived from an EMBL/GenBank/DDBJ whole genome shotgun (WGS) entry which is preliminary data.</text>
</comment>
<evidence type="ECO:0000313" key="1">
    <source>
        <dbReference type="EMBL" id="GJH30229.1"/>
    </source>
</evidence>
<reference evidence="1" key="1">
    <citation type="submission" date="2022-09" db="EMBL/GenBank/DDBJ databases">
        <title>Isolation and characterization of 3-chlorobenzoate degrading bacteria from soils in Shizuoka.</title>
        <authorList>
            <person name="Ifat A."/>
            <person name="Ogawa N."/>
            <person name="Kimbara K."/>
            <person name="Moriuchi R."/>
            <person name="Dohra H."/>
            <person name="Shintani M."/>
        </authorList>
    </citation>
    <scope>NUCLEOTIDE SEQUENCE</scope>
    <source>
        <strain evidence="1">19CS4-2</strain>
    </source>
</reference>
<dbReference type="EMBL" id="BPUS01000033">
    <property type="protein sequence ID" value="GJH30229.1"/>
    <property type="molecule type" value="Genomic_DNA"/>
</dbReference>
<organism evidence="1 2">
    <name type="scientific">Caballeronia novacaledonica</name>
    <dbReference type="NCBI Taxonomy" id="1544861"/>
    <lineage>
        <taxon>Bacteria</taxon>
        <taxon>Pseudomonadati</taxon>
        <taxon>Pseudomonadota</taxon>
        <taxon>Betaproteobacteria</taxon>
        <taxon>Burkholderiales</taxon>
        <taxon>Burkholderiaceae</taxon>
        <taxon>Caballeronia</taxon>
    </lineage>
</organism>
<name>A0AA37IJ55_9BURK</name>
<gene>
    <name evidence="1" type="ORF">CBA19CS42_36955</name>
</gene>